<evidence type="ECO:0000313" key="6">
    <source>
        <dbReference type="EMBL" id="KAA1380769.1"/>
    </source>
</evidence>
<dbReference type="InterPro" id="IPR036412">
    <property type="entry name" value="HAD-like_sf"/>
</dbReference>
<dbReference type="InterPro" id="IPR023214">
    <property type="entry name" value="HAD_sf"/>
</dbReference>
<keyword evidence="5" id="KW-0472">Membrane</keyword>
<evidence type="ECO:0000256" key="3">
    <source>
        <dbReference type="ARBA" id="ARBA00022801"/>
    </source>
</evidence>
<evidence type="ECO:0000256" key="1">
    <source>
        <dbReference type="ARBA" id="ARBA00009184"/>
    </source>
</evidence>
<proteinExistence type="inferred from homology"/>
<keyword evidence="5" id="KW-0812">Transmembrane</keyword>
<organism evidence="6 7">
    <name type="scientific">Aeromicrobium fastidiosum</name>
    <dbReference type="NCBI Taxonomy" id="52699"/>
    <lineage>
        <taxon>Bacteria</taxon>
        <taxon>Bacillati</taxon>
        <taxon>Actinomycetota</taxon>
        <taxon>Actinomycetes</taxon>
        <taxon>Propionibacteriales</taxon>
        <taxon>Nocardioidaceae</taxon>
        <taxon>Aeromicrobium</taxon>
    </lineage>
</organism>
<dbReference type="Pfam" id="PF12710">
    <property type="entry name" value="HAD"/>
    <property type="match status" value="1"/>
</dbReference>
<evidence type="ECO:0000256" key="2">
    <source>
        <dbReference type="ARBA" id="ARBA00022723"/>
    </source>
</evidence>
<dbReference type="NCBIfam" id="TIGR01488">
    <property type="entry name" value="HAD-SF-IB"/>
    <property type="match status" value="1"/>
</dbReference>
<dbReference type="Proteomes" id="UP001515100">
    <property type="component" value="Unassembled WGS sequence"/>
</dbReference>
<reference evidence="6" key="1">
    <citation type="submission" date="2019-09" db="EMBL/GenBank/DDBJ databases">
        <authorList>
            <person name="Li J."/>
        </authorList>
    </citation>
    <scope>NUCLEOTIDE SEQUENCE [LARGE SCALE GENOMIC DNA]</scope>
    <source>
        <strain evidence="6">NRBC 14897</strain>
    </source>
</reference>
<dbReference type="FunFam" id="3.40.50.1000:FF:000025">
    <property type="entry name" value="HAD hydrolase, family IB"/>
    <property type="match status" value="1"/>
</dbReference>
<accession>A0A641AS37</accession>
<dbReference type="CDD" id="cd02612">
    <property type="entry name" value="HAD_PGPPase"/>
    <property type="match status" value="1"/>
</dbReference>
<gene>
    <name evidence="6" type="ORF">ESP62_006300</name>
</gene>
<keyword evidence="4" id="KW-0460">Magnesium</keyword>
<dbReference type="SUPFAM" id="SSF56784">
    <property type="entry name" value="HAD-like"/>
    <property type="match status" value="1"/>
</dbReference>
<dbReference type="InterPro" id="IPR006385">
    <property type="entry name" value="HAD_hydro_SerB1"/>
</dbReference>
<dbReference type="NCBIfam" id="TIGR01490">
    <property type="entry name" value="HAD-SF-IB-hyp1"/>
    <property type="match status" value="1"/>
</dbReference>
<comment type="caution">
    <text evidence="6">The sequence shown here is derived from an EMBL/GenBank/DDBJ whole genome shotgun (WGS) entry which is preliminary data.</text>
</comment>
<keyword evidence="2" id="KW-0479">Metal-binding</keyword>
<dbReference type="GO" id="GO:0016787">
    <property type="term" value="F:hydrolase activity"/>
    <property type="evidence" value="ECO:0007669"/>
    <property type="project" value="UniProtKB-KW"/>
</dbReference>
<protein>
    <submittedName>
        <fullName evidence="6">HAD-IB family hydrolase</fullName>
    </submittedName>
</protein>
<dbReference type="PANTHER" id="PTHR43344">
    <property type="entry name" value="PHOSPHOSERINE PHOSPHATASE"/>
    <property type="match status" value="1"/>
</dbReference>
<dbReference type="PANTHER" id="PTHR43344:SF13">
    <property type="entry name" value="PHOSPHATASE RV3661-RELATED"/>
    <property type="match status" value="1"/>
</dbReference>
<keyword evidence="7" id="KW-1185">Reference proteome</keyword>
<evidence type="ECO:0000256" key="4">
    <source>
        <dbReference type="ARBA" id="ARBA00022842"/>
    </source>
</evidence>
<dbReference type="Gene3D" id="1.20.1440.100">
    <property type="entry name" value="SG protein - dephosphorylation function"/>
    <property type="match status" value="1"/>
</dbReference>
<dbReference type="Gene3D" id="3.40.50.1000">
    <property type="entry name" value="HAD superfamily/HAD-like"/>
    <property type="match status" value="1"/>
</dbReference>
<evidence type="ECO:0000313" key="7">
    <source>
        <dbReference type="Proteomes" id="UP001515100"/>
    </source>
</evidence>
<keyword evidence="5" id="KW-1133">Transmembrane helix</keyword>
<feature type="transmembrane region" description="Helical" evidence="5">
    <location>
        <begin position="276"/>
        <end position="294"/>
    </location>
</feature>
<dbReference type="AlphaFoldDB" id="A0A641AS37"/>
<comment type="similarity">
    <text evidence="1">Belongs to the HAD-like hydrolase superfamily. SerB family.</text>
</comment>
<evidence type="ECO:0000256" key="5">
    <source>
        <dbReference type="SAM" id="Phobius"/>
    </source>
</evidence>
<dbReference type="GO" id="GO:0046872">
    <property type="term" value="F:metal ion binding"/>
    <property type="evidence" value="ECO:0007669"/>
    <property type="project" value="UniProtKB-KW"/>
</dbReference>
<dbReference type="EMBL" id="SDPP02000001">
    <property type="protein sequence ID" value="KAA1380769.1"/>
    <property type="molecule type" value="Genomic_DNA"/>
</dbReference>
<sequence length="302" mass="32575">MPTTIPATRHGPKGRSRHLWTAEPGASTCGPAYPDGVSPARTAAFFDLDKTIIAKSSTLAFGKPFYDGGLLNRRAVLRSAYANFMFSISGADHDQLEKMRAYLTQMVKGWDVEVVRQAVAETLHTIIDPIVFEEAVTLIEQHQAAGRDVIIVSASGIEVVEPIGAMLGVDHVIATTLVAEDGRYTGEVDFYAYGPHKATAMQRLADERGYDLSRSYAYSDSETDIPMLEAVGHPFAVNPDKALRKVAGEKDWPVLVFARPVALRRRLGLDTRVGKAAATAVVAGAVSAVAVAVVSHRRSRSA</sequence>
<dbReference type="OrthoDB" id="25607at2"/>
<name>A0A641AS37_9ACTN</name>
<keyword evidence="3 6" id="KW-0378">Hydrolase</keyword>
<dbReference type="InterPro" id="IPR050582">
    <property type="entry name" value="HAD-like_SerB"/>
</dbReference>